<proteinExistence type="inferred from homology"/>
<keyword evidence="9" id="KW-0694">RNA-binding</keyword>
<comment type="similarity">
    <text evidence="2">Belongs to the MnmA/TRMU family.</text>
</comment>
<evidence type="ECO:0000256" key="6">
    <source>
        <dbReference type="ARBA" id="ARBA00022694"/>
    </source>
</evidence>
<keyword evidence="6" id="KW-0819">tRNA processing</keyword>
<evidence type="ECO:0000256" key="4">
    <source>
        <dbReference type="ARBA" id="ARBA00022555"/>
    </source>
</evidence>
<dbReference type="Proteomes" id="UP000054498">
    <property type="component" value="Unassembled WGS sequence"/>
</dbReference>
<dbReference type="InterPro" id="IPR046884">
    <property type="entry name" value="MnmA-like_central"/>
</dbReference>
<dbReference type="Gene3D" id="3.40.50.620">
    <property type="entry name" value="HUPs"/>
    <property type="match status" value="1"/>
</dbReference>
<dbReference type="GO" id="GO:0061708">
    <property type="term" value="F:tRNA-5-taurinomethyluridine 2-sulfurtransferase"/>
    <property type="evidence" value="ECO:0007669"/>
    <property type="project" value="UniProtKB-EC"/>
</dbReference>
<keyword evidence="7" id="KW-0547">Nucleotide-binding</keyword>
<dbReference type="Gene3D" id="2.30.30.280">
    <property type="entry name" value="Adenine nucleotide alpha hydrolases-like domains"/>
    <property type="match status" value="1"/>
</dbReference>
<dbReference type="Pfam" id="PF20258">
    <property type="entry name" value="tRNA_Me_trans_C"/>
    <property type="match status" value="1"/>
</dbReference>
<evidence type="ECO:0000256" key="9">
    <source>
        <dbReference type="ARBA" id="ARBA00022884"/>
    </source>
</evidence>
<keyword evidence="4" id="KW-0820">tRNA-binding</keyword>
<accession>A0A0D2KAY8</accession>
<dbReference type="STRING" id="145388.A0A0D2KAY8"/>
<dbReference type="GeneID" id="25726657"/>
<comment type="catalytic activity">
    <reaction evidence="11">
        <text>5-taurinomethyluridine(34) in tRNA + S-sulfanyl-L-cysteinyl-[protein] + AH2 + ATP = 5-taurinomethyl-2-thiouridine(34) in tRNA + L-cysteinyl-[protein] + A + AMP + diphosphate + H(+)</text>
        <dbReference type="Rhea" id="RHEA:47040"/>
        <dbReference type="Rhea" id="RHEA-COMP:10131"/>
        <dbReference type="Rhea" id="RHEA-COMP:11726"/>
        <dbReference type="Rhea" id="RHEA-COMP:11732"/>
        <dbReference type="Rhea" id="RHEA-COMP:11733"/>
        <dbReference type="ChEBI" id="CHEBI:13193"/>
        <dbReference type="ChEBI" id="CHEBI:15378"/>
        <dbReference type="ChEBI" id="CHEBI:17499"/>
        <dbReference type="ChEBI" id="CHEBI:29950"/>
        <dbReference type="ChEBI" id="CHEBI:30616"/>
        <dbReference type="ChEBI" id="CHEBI:33019"/>
        <dbReference type="ChEBI" id="CHEBI:61963"/>
        <dbReference type="ChEBI" id="CHEBI:87171"/>
        <dbReference type="ChEBI" id="CHEBI:87172"/>
        <dbReference type="ChEBI" id="CHEBI:456215"/>
        <dbReference type="EC" id="2.8.1.14"/>
    </reaction>
</comment>
<comment type="function">
    <text evidence="1">Catalyzes the 2-thiolation of uridine at the wobble position (U34) of mitochondrial tRNA(Lys), tRNA(Glu) and tRNA(Gln). Required for the formation of 5-taurinomethyl-2-thiouridine (tm5s2U) of mitochondrial tRNA(Lys), tRNA(Glu), and tRNA(Gln) at the wobble position. ATP is required to activate the C2 atom of the wobble base.</text>
</comment>
<keyword evidence="8" id="KW-0067">ATP-binding</keyword>
<feature type="domain" description="tRNA-specific 2-thiouridylase MnmA-like central" evidence="14">
    <location>
        <begin position="240"/>
        <end position="302"/>
    </location>
</feature>
<dbReference type="EC" id="2.8.1.14" evidence="3"/>
<feature type="domain" description="tRNA-specific 2-thiouridylase MnmA-like C-terminal" evidence="13">
    <location>
        <begin position="409"/>
        <end position="436"/>
    </location>
</feature>
<dbReference type="EMBL" id="KK100264">
    <property type="protein sequence ID" value="KIZ07403.1"/>
    <property type="molecule type" value="Genomic_DNA"/>
</dbReference>
<keyword evidence="16" id="KW-1185">Reference proteome</keyword>
<evidence type="ECO:0000313" key="16">
    <source>
        <dbReference type="Proteomes" id="UP000054498"/>
    </source>
</evidence>
<dbReference type="GO" id="GO:0032259">
    <property type="term" value="P:methylation"/>
    <property type="evidence" value="ECO:0007669"/>
    <property type="project" value="UniProtKB-KW"/>
</dbReference>
<evidence type="ECO:0000259" key="14">
    <source>
        <dbReference type="Pfam" id="PF20259"/>
    </source>
</evidence>
<dbReference type="Pfam" id="PF20259">
    <property type="entry name" value="tRNA_Me_trans_M"/>
    <property type="match status" value="1"/>
</dbReference>
<evidence type="ECO:0000313" key="15">
    <source>
        <dbReference type="EMBL" id="KIZ07403.1"/>
    </source>
</evidence>
<protein>
    <recommendedName>
        <fullName evidence="3">tRNA-5-taurinomethyluridine 2-sulfurtransferase</fullName>
        <ecNumber evidence="3">2.8.1.14</ecNumber>
    </recommendedName>
</protein>
<dbReference type="PANTHER" id="PTHR43052">
    <property type="match status" value="1"/>
</dbReference>
<dbReference type="PANTHER" id="PTHR43052:SF1">
    <property type="entry name" value="TRNA-5-TAURINOMETHYLURIDINE 2-SULFURTRANSFERASE"/>
    <property type="match status" value="1"/>
</dbReference>
<dbReference type="GO" id="GO:0005524">
    <property type="term" value="F:ATP binding"/>
    <property type="evidence" value="ECO:0007669"/>
    <property type="project" value="UniProtKB-KW"/>
</dbReference>
<dbReference type="InterPro" id="IPR051305">
    <property type="entry name" value="tRNA_2-thiouridylase_MnmA"/>
</dbReference>
<evidence type="ECO:0000256" key="3">
    <source>
        <dbReference type="ARBA" id="ARBA00011953"/>
    </source>
</evidence>
<dbReference type="KEGG" id="mng:MNEG_0539"/>
<dbReference type="CDD" id="cd01998">
    <property type="entry name" value="MnmA_TRMU-like"/>
    <property type="match status" value="1"/>
</dbReference>
<dbReference type="GO" id="GO:0000049">
    <property type="term" value="F:tRNA binding"/>
    <property type="evidence" value="ECO:0007669"/>
    <property type="project" value="UniProtKB-KW"/>
</dbReference>
<name>A0A0D2KAY8_9CHLO</name>
<dbReference type="InterPro" id="IPR046885">
    <property type="entry name" value="MnmA-like_C"/>
</dbReference>
<dbReference type="SUPFAM" id="SSF52402">
    <property type="entry name" value="Adenine nucleotide alpha hydrolases-like"/>
    <property type="match status" value="1"/>
</dbReference>
<feature type="region of interest" description="Disordered" evidence="12">
    <location>
        <begin position="149"/>
        <end position="169"/>
    </location>
</feature>
<evidence type="ECO:0000256" key="8">
    <source>
        <dbReference type="ARBA" id="ARBA00022840"/>
    </source>
</evidence>
<gene>
    <name evidence="15" type="ORF">MNEG_0539</name>
</gene>
<dbReference type="OrthoDB" id="3685at2759"/>
<evidence type="ECO:0000256" key="11">
    <source>
        <dbReference type="ARBA" id="ARBA00049564"/>
    </source>
</evidence>
<evidence type="ECO:0000256" key="7">
    <source>
        <dbReference type="ARBA" id="ARBA00022741"/>
    </source>
</evidence>
<dbReference type="Gene3D" id="2.40.30.10">
    <property type="entry name" value="Translation factors"/>
    <property type="match status" value="1"/>
</dbReference>
<organism evidence="15 16">
    <name type="scientific">Monoraphidium neglectum</name>
    <dbReference type="NCBI Taxonomy" id="145388"/>
    <lineage>
        <taxon>Eukaryota</taxon>
        <taxon>Viridiplantae</taxon>
        <taxon>Chlorophyta</taxon>
        <taxon>core chlorophytes</taxon>
        <taxon>Chlorophyceae</taxon>
        <taxon>CS clade</taxon>
        <taxon>Sphaeropleales</taxon>
        <taxon>Selenastraceae</taxon>
        <taxon>Monoraphidium</taxon>
    </lineage>
</organism>
<evidence type="ECO:0000256" key="5">
    <source>
        <dbReference type="ARBA" id="ARBA00022679"/>
    </source>
</evidence>
<evidence type="ECO:0000256" key="2">
    <source>
        <dbReference type="ARBA" id="ARBA00006191"/>
    </source>
</evidence>
<evidence type="ECO:0000256" key="1">
    <source>
        <dbReference type="ARBA" id="ARBA00003986"/>
    </source>
</evidence>
<dbReference type="InterPro" id="IPR023382">
    <property type="entry name" value="MnmA-like_central_sf"/>
</dbReference>
<evidence type="ECO:0000256" key="10">
    <source>
        <dbReference type="ARBA" id="ARBA00023157"/>
    </source>
</evidence>
<reference evidence="15 16" key="1">
    <citation type="journal article" date="2013" name="BMC Genomics">
        <title>Reconstruction of the lipid metabolism for the microalga Monoraphidium neglectum from its genome sequence reveals characteristics suitable for biofuel production.</title>
        <authorList>
            <person name="Bogen C."/>
            <person name="Al-Dilaimi A."/>
            <person name="Albersmeier A."/>
            <person name="Wichmann J."/>
            <person name="Grundmann M."/>
            <person name="Rupp O."/>
            <person name="Lauersen K.J."/>
            <person name="Blifernez-Klassen O."/>
            <person name="Kalinowski J."/>
            <person name="Goesmann A."/>
            <person name="Mussgnug J.H."/>
            <person name="Kruse O."/>
        </authorList>
    </citation>
    <scope>NUCLEOTIDE SEQUENCE [LARGE SCALE GENOMIC DNA]</scope>
    <source>
        <strain evidence="15 16">SAG 48.87</strain>
    </source>
</reference>
<dbReference type="InterPro" id="IPR004506">
    <property type="entry name" value="MnmA-like"/>
</dbReference>
<dbReference type="GO" id="GO:0008033">
    <property type="term" value="P:tRNA processing"/>
    <property type="evidence" value="ECO:0007669"/>
    <property type="project" value="UniProtKB-KW"/>
</dbReference>
<evidence type="ECO:0000256" key="12">
    <source>
        <dbReference type="SAM" id="MobiDB-lite"/>
    </source>
</evidence>
<evidence type="ECO:0000259" key="13">
    <source>
        <dbReference type="Pfam" id="PF20258"/>
    </source>
</evidence>
<dbReference type="GO" id="GO:0008168">
    <property type="term" value="F:methyltransferase activity"/>
    <property type="evidence" value="ECO:0007669"/>
    <property type="project" value="UniProtKB-KW"/>
</dbReference>
<dbReference type="AlphaFoldDB" id="A0A0D2KAY8"/>
<dbReference type="InterPro" id="IPR014729">
    <property type="entry name" value="Rossmann-like_a/b/a_fold"/>
</dbReference>
<sequence length="457" mass="48652">MAGCEPGRRLRVAVLVSGGVDSSVALSLVRAAGHEAVGFYLQIWFQEDFRNFWDACPWEEDLAYARQVCESAGVPLEVVPMTDQYWDRVVAHSVAEIKAGRTPNPDMLCNSRVKFGAFFEWLDEHQPERFDRVASGHYARLVRPQAGLHRQVETHSNSGSSSSSGTGSSEVRLALTPDAVKDQTYFLAQLSSQQLARAMFPLGCLTKPQVRSLAAAAGLATSGRKDSQGICFLGKVRFGEFVREHLGTWPGPLVEAENGAVVGLHEGYWFYTVGQRGGIKLPGGPWYVVAKDMRLNTVSISRRYHEQGKRRDAFTAGPFNWLGPERPDVSPGAPPLLVKVRHGPATARCRVLLGPAAAVEAWAARMAALAGSEGGEGGEARQLREEDVTCGSGVGGAGPGGEQHGLFLLEERDQGLAAGQYAVLYQGGTCLGAAKIQGAINTAAVGGAAAGPVGAAV</sequence>
<dbReference type="Pfam" id="PF03054">
    <property type="entry name" value="tRNA_Me_trans"/>
    <property type="match status" value="1"/>
</dbReference>
<keyword evidence="10" id="KW-1015">Disulfide bond</keyword>
<keyword evidence="15" id="KW-0489">Methyltransferase</keyword>
<dbReference type="RefSeq" id="XP_013906422.1">
    <property type="nucleotide sequence ID" value="XM_014050968.1"/>
</dbReference>
<feature type="compositionally biased region" description="Low complexity" evidence="12">
    <location>
        <begin position="156"/>
        <end position="169"/>
    </location>
</feature>
<keyword evidence="5 15" id="KW-0808">Transferase</keyword>